<dbReference type="Proteomes" id="UP001499910">
    <property type="component" value="Unassembled WGS sequence"/>
</dbReference>
<evidence type="ECO:0000313" key="1">
    <source>
        <dbReference type="EMBL" id="GAA5073529.1"/>
    </source>
</evidence>
<dbReference type="EMBL" id="BAABHW010000002">
    <property type="protein sequence ID" value="GAA5073529.1"/>
    <property type="molecule type" value="Genomic_DNA"/>
</dbReference>
<protein>
    <submittedName>
        <fullName evidence="1">Uncharacterized protein</fullName>
    </submittedName>
</protein>
<dbReference type="RefSeq" id="WP_259550474.1">
    <property type="nucleotide sequence ID" value="NZ_BAABHW010000002.1"/>
</dbReference>
<evidence type="ECO:0000313" key="2">
    <source>
        <dbReference type="Proteomes" id="UP001499910"/>
    </source>
</evidence>
<accession>A0ABP9LBX2</accession>
<keyword evidence="2" id="KW-1185">Reference proteome</keyword>
<organism evidence="1 2">
    <name type="scientific">[Roseibacterium] beibuensis</name>
    <dbReference type="NCBI Taxonomy" id="1193142"/>
    <lineage>
        <taxon>Bacteria</taxon>
        <taxon>Pseudomonadati</taxon>
        <taxon>Pseudomonadota</taxon>
        <taxon>Alphaproteobacteria</taxon>
        <taxon>Rhodobacterales</taxon>
        <taxon>Roseobacteraceae</taxon>
        <taxon>Roseicyclus</taxon>
    </lineage>
</organism>
<proteinExistence type="predicted"/>
<sequence>MKVKPAKQIDANRRAEDEALRLLKARGTPPEQCGDAIPVCPARGPILPWMPTETYRDVHGKEHTVRAARHHAGRVRDVFDRLGSRLDPGQVAVGRHYAALTEELAGSGLGAVSLDGAGGGGGRDDVLERRLTMRAELDAMQARIGGALALDIRNLRPSARDGRRAIPLRALVDLVCLSDMMPGAVLLQFGWAKDAAKVKLLTAELAQALDNMGRRAPRYRPGTHIWHGS</sequence>
<reference evidence="2" key="1">
    <citation type="journal article" date="2019" name="Int. J. Syst. Evol. Microbiol.">
        <title>The Global Catalogue of Microorganisms (GCM) 10K type strain sequencing project: providing services to taxonomists for standard genome sequencing and annotation.</title>
        <authorList>
            <consortium name="The Broad Institute Genomics Platform"/>
            <consortium name="The Broad Institute Genome Sequencing Center for Infectious Disease"/>
            <person name="Wu L."/>
            <person name="Ma J."/>
        </authorList>
    </citation>
    <scope>NUCLEOTIDE SEQUENCE [LARGE SCALE GENOMIC DNA]</scope>
    <source>
        <strain evidence="2">JCM 18015</strain>
    </source>
</reference>
<gene>
    <name evidence="1" type="ORF">GCM10023209_19550</name>
</gene>
<name>A0ABP9LBX2_9RHOB</name>
<comment type="caution">
    <text evidence="1">The sequence shown here is derived from an EMBL/GenBank/DDBJ whole genome shotgun (WGS) entry which is preliminary data.</text>
</comment>